<dbReference type="Pfam" id="PF24990">
    <property type="entry name" value="PAS_13"/>
    <property type="match status" value="2"/>
</dbReference>
<evidence type="ECO:0000256" key="1">
    <source>
        <dbReference type="ARBA" id="ARBA00004123"/>
    </source>
</evidence>
<organism evidence="8 9">
    <name type="scientific">Coemansia biformis</name>
    <dbReference type="NCBI Taxonomy" id="1286918"/>
    <lineage>
        <taxon>Eukaryota</taxon>
        <taxon>Fungi</taxon>
        <taxon>Fungi incertae sedis</taxon>
        <taxon>Zoopagomycota</taxon>
        <taxon>Kickxellomycotina</taxon>
        <taxon>Kickxellomycetes</taxon>
        <taxon>Kickxellales</taxon>
        <taxon>Kickxellaceae</taxon>
        <taxon>Coemansia</taxon>
    </lineage>
</organism>
<keyword evidence="9" id="KW-1185">Reference proteome</keyword>
<feature type="compositionally biased region" description="Low complexity" evidence="6">
    <location>
        <begin position="405"/>
        <end position="419"/>
    </location>
</feature>
<dbReference type="SUPFAM" id="SSF55785">
    <property type="entry name" value="PYP-like sensor domain (PAS domain)"/>
    <property type="match status" value="1"/>
</dbReference>
<dbReference type="CDD" id="cd00130">
    <property type="entry name" value="PAS"/>
    <property type="match status" value="1"/>
</dbReference>
<dbReference type="GO" id="GO:0005634">
    <property type="term" value="C:nucleus"/>
    <property type="evidence" value="ECO:0007669"/>
    <property type="project" value="UniProtKB-SubCell"/>
</dbReference>
<dbReference type="GO" id="GO:0046872">
    <property type="term" value="F:metal ion binding"/>
    <property type="evidence" value="ECO:0007669"/>
    <property type="project" value="UniProtKB-KW"/>
</dbReference>
<dbReference type="Proteomes" id="UP001143981">
    <property type="component" value="Unassembled WGS sequence"/>
</dbReference>
<comment type="subcellular location">
    <subcellularLocation>
        <location evidence="1">Nucleus</location>
    </subcellularLocation>
</comment>
<evidence type="ECO:0000256" key="3">
    <source>
        <dbReference type="ARBA" id="ARBA00023015"/>
    </source>
</evidence>
<name>A0A9W7YD81_9FUNG</name>
<dbReference type="EMBL" id="JANBOI010000708">
    <property type="protein sequence ID" value="KAJ1728943.1"/>
    <property type="molecule type" value="Genomic_DNA"/>
</dbReference>
<feature type="region of interest" description="Disordered" evidence="6">
    <location>
        <begin position="335"/>
        <end position="382"/>
    </location>
</feature>
<evidence type="ECO:0000256" key="4">
    <source>
        <dbReference type="ARBA" id="ARBA00023163"/>
    </source>
</evidence>
<evidence type="ECO:0000256" key="2">
    <source>
        <dbReference type="ARBA" id="ARBA00022723"/>
    </source>
</evidence>
<accession>A0A9W7YD81</accession>
<feature type="non-terminal residue" evidence="8">
    <location>
        <position position="719"/>
    </location>
</feature>
<dbReference type="InterPro" id="IPR000014">
    <property type="entry name" value="PAS"/>
</dbReference>
<feature type="region of interest" description="Disordered" evidence="6">
    <location>
        <begin position="648"/>
        <end position="674"/>
    </location>
</feature>
<evidence type="ECO:0000256" key="6">
    <source>
        <dbReference type="SAM" id="MobiDB-lite"/>
    </source>
</evidence>
<evidence type="ECO:0000313" key="8">
    <source>
        <dbReference type="EMBL" id="KAJ1728943.1"/>
    </source>
</evidence>
<evidence type="ECO:0000259" key="7">
    <source>
        <dbReference type="Pfam" id="PF24990"/>
    </source>
</evidence>
<reference evidence="8" key="1">
    <citation type="submission" date="2022-07" db="EMBL/GenBank/DDBJ databases">
        <title>Phylogenomic reconstructions and comparative analyses of Kickxellomycotina fungi.</title>
        <authorList>
            <person name="Reynolds N.K."/>
            <person name="Stajich J.E."/>
            <person name="Barry K."/>
            <person name="Grigoriev I.V."/>
            <person name="Crous P."/>
            <person name="Smith M.E."/>
        </authorList>
    </citation>
    <scope>NUCLEOTIDE SEQUENCE</scope>
    <source>
        <strain evidence="8">BCRC 34381</strain>
    </source>
</reference>
<keyword evidence="2" id="KW-0479">Metal-binding</keyword>
<feature type="region of interest" description="Disordered" evidence="6">
    <location>
        <begin position="405"/>
        <end position="465"/>
    </location>
</feature>
<dbReference type="InterPro" id="IPR035965">
    <property type="entry name" value="PAS-like_dom_sf"/>
</dbReference>
<dbReference type="PANTHER" id="PTHR47659:SF1">
    <property type="entry name" value="TRANSCRIPTION ACTIVATOR OF GLUCONEOGENESIS ERT1"/>
    <property type="match status" value="1"/>
</dbReference>
<feature type="domain" description="ERT1/acuK family PAS" evidence="7">
    <location>
        <begin position="134"/>
        <end position="208"/>
    </location>
</feature>
<dbReference type="OrthoDB" id="2538135at2759"/>
<feature type="compositionally biased region" description="Basic and acidic residues" evidence="6">
    <location>
        <begin position="653"/>
        <end position="665"/>
    </location>
</feature>
<evidence type="ECO:0000256" key="5">
    <source>
        <dbReference type="ARBA" id="ARBA00023242"/>
    </source>
</evidence>
<sequence length="719" mass="76557">QNTGAGGSIGLVLSQSTPHAQIVADDSPLVLSRPSTSGPAVYGLNPMHPQCTEDVYSSVTEPHRYHAGFHFFFQYIGARMDKRNILRVSRAIARFRPSLVALLRNLTREDLLFTEKSLQRALLEYEKLIGFVGTPTVVWRRSGEIMVVGKEFSILTQWARHELTTGDRYIYELMDTESAVVYWEQFAEHAFENSEHSVMSECRLMRPDGGVVPCAFSFTIKRDLFGIPMAIIGNFLPVLTGRPALVPAPHPARDGQPLNVHSRAAAREQLRQQQGAGGVLADLHALHGQQSRGDMRAVFTASPRDSASASAYVSGHLTPTDQWVAVGSESSGVISLTTSDTEDDDPRPAHADRNGKTPDFASEPAAPANPQPTWQPERAAAAPVGDLDADQQAVHLLRESVASLLSSAGSPTSSSVMSSRRARPPLPPWSAAEDSTASSSGGGQRGRRHRRSQSPSTVSKISEPCYLPSAPRRRFAAGFDHFSDIALSTAAATAPPSEHPRGDIWQHGPHIPSRGADRHARPAVAAHGDALDESGAELRRRGVSSSGAADVSAAATTLVAASAAYHPLLADDGEGRRAALGLPASPSAARSPFASIRTVSPVLIPAPGTRPRAHQPPCELDLLARAQAEAALEHTILCPLERPAGGSRFVSHGSDKGADARKDAAAPEGDSSGTRQAWAKYTGYAIVGFGVGTLVGMMCFDMAATSPPRATRTIPIASL</sequence>
<dbReference type="GO" id="GO:0009267">
    <property type="term" value="P:cellular response to starvation"/>
    <property type="evidence" value="ECO:0007669"/>
    <property type="project" value="TreeGrafter"/>
</dbReference>
<dbReference type="AlphaFoldDB" id="A0A9W7YD81"/>
<feature type="region of interest" description="Disordered" evidence="6">
    <location>
        <begin position="491"/>
        <end position="532"/>
    </location>
</feature>
<keyword evidence="5" id="KW-0539">Nucleus</keyword>
<dbReference type="InterPro" id="IPR050335">
    <property type="entry name" value="ERT1_acuK_gluconeogen_tf"/>
</dbReference>
<proteinExistence type="predicted"/>
<dbReference type="GO" id="GO:0000977">
    <property type="term" value="F:RNA polymerase II transcription regulatory region sequence-specific DNA binding"/>
    <property type="evidence" value="ECO:0007669"/>
    <property type="project" value="TreeGrafter"/>
</dbReference>
<comment type="caution">
    <text evidence="8">The sequence shown here is derived from an EMBL/GenBank/DDBJ whole genome shotgun (WGS) entry which is preliminary data.</text>
</comment>
<feature type="domain" description="ERT1/acuK family PAS" evidence="7">
    <location>
        <begin position="210"/>
        <end position="237"/>
    </location>
</feature>
<evidence type="ECO:0000313" key="9">
    <source>
        <dbReference type="Proteomes" id="UP001143981"/>
    </source>
</evidence>
<keyword evidence="3" id="KW-0805">Transcription regulation</keyword>
<feature type="compositionally biased region" description="Basic and acidic residues" evidence="6">
    <location>
        <begin position="346"/>
        <end position="356"/>
    </location>
</feature>
<keyword evidence="4" id="KW-0804">Transcription</keyword>
<gene>
    <name evidence="8" type="primary">ERT1</name>
    <name evidence="8" type="ORF">LPJ61_003771</name>
</gene>
<dbReference type="GO" id="GO:0003700">
    <property type="term" value="F:DNA-binding transcription factor activity"/>
    <property type="evidence" value="ECO:0007669"/>
    <property type="project" value="TreeGrafter"/>
</dbReference>
<dbReference type="PANTHER" id="PTHR47659">
    <property type="entry name" value="ZN(II)2CYS6 TRANSCRIPTION FACTOR (EUROFUNG)-RELATED"/>
    <property type="match status" value="1"/>
</dbReference>
<protein>
    <submittedName>
        <fullName evidence="8">Transcriptional regulator of nonfermentable carbon utilization</fullName>
    </submittedName>
</protein>
<dbReference type="InterPro" id="IPR056751">
    <property type="entry name" value="PAS_13"/>
</dbReference>